<keyword evidence="1" id="KW-1133">Transmembrane helix</keyword>
<keyword evidence="3" id="KW-1185">Reference proteome</keyword>
<reference evidence="2 3" key="1">
    <citation type="submission" date="2022-10" db="EMBL/GenBank/DDBJ databases">
        <title>Alteromonas sp. chi3 Genome sequencing.</title>
        <authorList>
            <person name="Park S."/>
        </authorList>
    </citation>
    <scope>NUCLEOTIDE SEQUENCE [LARGE SCALE GENOMIC DNA]</scope>
    <source>
        <strain evidence="3">chi3</strain>
    </source>
</reference>
<protein>
    <submittedName>
        <fullName evidence="2">Uncharacterized protein</fullName>
    </submittedName>
</protein>
<keyword evidence="1" id="KW-0812">Transmembrane</keyword>
<dbReference type="RefSeq" id="WP_273637743.1">
    <property type="nucleotide sequence ID" value="NZ_JAQQXP010000001.1"/>
</dbReference>
<name>A0ABT5KX80_9ALTE</name>
<evidence type="ECO:0000256" key="1">
    <source>
        <dbReference type="SAM" id="Phobius"/>
    </source>
</evidence>
<keyword evidence="1" id="KW-0472">Membrane</keyword>
<feature type="transmembrane region" description="Helical" evidence="1">
    <location>
        <begin position="80"/>
        <end position="104"/>
    </location>
</feature>
<dbReference type="Proteomes" id="UP001218788">
    <property type="component" value="Unassembled WGS sequence"/>
</dbReference>
<organism evidence="2 3">
    <name type="scientific">Alteromonas gilva</name>
    <dbReference type="NCBI Taxonomy" id="2987522"/>
    <lineage>
        <taxon>Bacteria</taxon>
        <taxon>Pseudomonadati</taxon>
        <taxon>Pseudomonadota</taxon>
        <taxon>Gammaproteobacteria</taxon>
        <taxon>Alteromonadales</taxon>
        <taxon>Alteromonadaceae</taxon>
        <taxon>Alteromonas/Salinimonas group</taxon>
        <taxon>Alteromonas</taxon>
    </lineage>
</organism>
<sequence length="148" mass="16090">MFFKMLALIALSIVVTDYYLIHVAVKFCGTLTGTVNPKIPDPKFSLNIKLVQSIPIAIALLVYMTLALKEHRSVKPISLGFLGGCTLALFYGNLAMAWTLYIAGGASSTSILYTLIALPVAACFLGTFAALICLYFYNRREKAANRTG</sequence>
<accession>A0ABT5KX80</accession>
<comment type="caution">
    <text evidence="2">The sequence shown here is derived from an EMBL/GenBank/DDBJ whole genome shotgun (WGS) entry which is preliminary data.</text>
</comment>
<feature type="transmembrane region" description="Helical" evidence="1">
    <location>
        <begin position="110"/>
        <end position="137"/>
    </location>
</feature>
<feature type="transmembrane region" description="Helical" evidence="1">
    <location>
        <begin position="50"/>
        <end position="68"/>
    </location>
</feature>
<evidence type="ECO:0000313" key="3">
    <source>
        <dbReference type="Proteomes" id="UP001218788"/>
    </source>
</evidence>
<evidence type="ECO:0000313" key="2">
    <source>
        <dbReference type="EMBL" id="MDC8829379.1"/>
    </source>
</evidence>
<gene>
    <name evidence="2" type="ORF">OIK42_01265</name>
</gene>
<proteinExistence type="predicted"/>
<dbReference type="EMBL" id="JAQQXP010000001">
    <property type="protein sequence ID" value="MDC8829379.1"/>
    <property type="molecule type" value="Genomic_DNA"/>
</dbReference>